<dbReference type="Pfam" id="PF01052">
    <property type="entry name" value="FliMN_C"/>
    <property type="match status" value="1"/>
</dbReference>
<name>A0A239PKM8_9PROT</name>
<keyword evidence="7" id="KW-0472">Membrane</keyword>
<dbReference type="GO" id="GO:0006935">
    <property type="term" value="P:chemotaxis"/>
    <property type="evidence" value="ECO:0007669"/>
    <property type="project" value="UniProtKB-KW"/>
</dbReference>
<dbReference type="InterPro" id="IPR036429">
    <property type="entry name" value="SpoA-like_sf"/>
</dbReference>
<comment type="subcellular location">
    <subcellularLocation>
        <location evidence="1">Cell membrane</location>
        <topology evidence="1">Peripheral membrane protein</topology>
        <orientation evidence="1">Cytoplasmic side</orientation>
    </subcellularLocation>
</comment>
<feature type="compositionally biased region" description="Basic and acidic residues" evidence="8">
    <location>
        <begin position="1"/>
        <end position="13"/>
    </location>
</feature>
<dbReference type="PANTHER" id="PTHR43484:SF1">
    <property type="entry name" value="FLAGELLAR MOTOR SWITCH PROTEIN FLIN"/>
    <property type="match status" value="1"/>
</dbReference>
<organism evidence="10 11">
    <name type="scientific">Amphiplicatus metriothermophilus</name>
    <dbReference type="NCBI Taxonomy" id="1519374"/>
    <lineage>
        <taxon>Bacteria</taxon>
        <taxon>Pseudomonadati</taxon>
        <taxon>Pseudomonadota</taxon>
        <taxon>Alphaproteobacteria</taxon>
        <taxon>Parvularculales</taxon>
        <taxon>Parvularculaceae</taxon>
        <taxon>Amphiplicatus</taxon>
    </lineage>
</organism>
<keyword evidence="10" id="KW-0282">Flagellum</keyword>
<dbReference type="OrthoDB" id="9790303at2"/>
<dbReference type="Proteomes" id="UP000198346">
    <property type="component" value="Unassembled WGS sequence"/>
</dbReference>
<evidence type="ECO:0000313" key="11">
    <source>
        <dbReference type="Proteomes" id="UP000198346"/>
    </source>
</evidence>
<evidence type="ECO:0000256" key="2">
    <source>
        <dbReference type="ARBA" id="ARBA00009226"/>
    </source>
</evidence>
<feature type="region of interest" description="Disordered" evidence="8">
    <location>
        <begin position="1"/>
        <end position="36"/>
    </location>
</feature>
<dbReference type="Gene3D" id="2.30.330.10">
    <property type="entry name" value="SpoA-like"/>
    <property type="match status" value="1"/>
</dbReference>
<proteinExistence type="inferred from homology"/>
<evidence type="ECO:0000256" key="5">
    <source>
        <dbReference type="ARBA" id="ARBA00022500"/>
    </source>
</evidence>
<dbReference type="PRINTS" id="PR00956">
    <property type="entry name" value="FLGMOTORFLIN"/>
</dbReference>
<evidence type="ECO:0000256" key="3">
    <source>
        <dbReference type="ARBA" id="ARBA00021897"/>
    </source>
</evidence>
<evidence type="ECO:0000313" key="10">
    <source>
        <dbReference type="EMBL" id="SNT68356.1"/>
    </source>
</evidence>
<keyword evidence="11" id="KW-1185">Reference proteome</keyword>
<feature type="domain" description="Flagellar motor switch protein FliN-like C-terminal" evidence="9">
    <location>
        <begin position="43"/>
        <end position="115"/>
    </location>
</feature>
<dbReference type="GO" id="GO:0071973">
    <property type="term" value="P:bacterial-type flagellum-dependent cell motility"/>
    <property type="evidence" value="ECO:0007669"/>
    <property type="project" value="InterPro"/>
</dbReference>
<dbReference type="InterPro" id="IPR051469">
    <property type="entry name" value="FliN/MopA/SpaO"/>
</dbReference>
<gene>
    <name evidence="10" type="ORF">SAMN06297382_0858</name>
</gene>
<dbReference type="SUPFAM" id="SSF101801">
    <property type="entry name" value="Surface presentation of antigens (SPOA)"/>
    <property type="match status" value="1"/>
</dbReference>
<keyword evidence="6" id="KW-0283">Flagellar rotation</keyword>
<keyword evidence="10" id="KW-0969">Cilium</keyword>
<keyword evidence="10" id="KW-0966">Cell projection</keyword>
<feature type="compositionally biased region" description="Basic and acidic residues" evidence="8">
    <location>
        <begin position="27"/>
        <end position="36"/>
    </location>
</feature>
<reference evidence="10 11" key="1">
    <citation type="submission" date="2017-07" db="EMBL/GenBank/DDBJ databases">
        <authorList>
            <person name="Sun Z.S."/>
            <person name="Albrecht U."/>
            <person name="Echele G."/>
            <person name="Lee C.C."/>
        </authorList>
    </citation>
    <scope>NUCLEOTIDE SEQUENCE [LARGE SCALE GENOMIC DNA]</scope>
    <source>
        <strain evidence="10 11">CGMCC 1.12710</strain>
    </source>
</reference>
<dbReference type="GO" id="GO:0005886">
    <property type="term" value="C:plasma membrane"/>
    <property type="evidence" value="ECO:0007669"/>
    <property type="project" value="UniProtKB-SubCell"/>
</dbReference>
<comment type="similarity">
    <text evidence="2">Belongs to the FliN/MopA/SpaO family.</text>
</comment>
<keyword evidence="5" id="KW-0145">Chemotaxis</keyword>
<dbReference type="GO" id="GO:0003774">
    <property type="term" value="F:cytoskeletal motor activity"/>
    <property type="evidence" value="ECO:0007669"/>
    <property type="project" value="InterPro"/>
</dbReference>
<evidence type="ECO:0000256" key="6">
    <source>
        <dbReference type="ARBA" id="ARBA00022779"/>
    </source>
</evidence>
<dbReference type="InterPro" id="IPR001172">
    <property type="entry name" value="FliN_T3SS_HrcQb"/>
</dbReference>
<dbReference type="GO" id="GO:0009425">
    <property type="term" value="C:bacterial-type flagellum basal body"/>
    <property type="evidence" value="ECO:0007669"/>
    <property type="project" value="InterPro"/>
</dbReference>
<evidence type="ECO:0000256" key="8">
    <source>
        <dbReference type="SAM" id="MobiDB-lite"/>
    </source>
</evidence>
<dbReference type="EMBL" id="FZQA01000001">
    <property type="protein sequence ID" value="SNT68356.1"/>
    <property type="molecule type" value="Genomic_DNA"/>
</dbReference>
<dbReference type="AlphaFoldDB" id="A0A239PKM8"/>
<protein>
    <recommendedName>
        <fullName evidence="3">Flagellar motor switch protein FliN</fullName>
    </recommendedName>
</protein>
<accession>A0A239PKM8</accession>
<evidence type="ECO:0000256" key="4">
    <source>
        <dbReference type="ARBA" id="ARBA00022475"/>
    </source>
</evidence>
<dbReference type="RefSeq" id="WP_089411305.1">
    <property type="nucleotide sequence ID" value="NZ_FZQA01000001.1"/>
</dbReference>
<dbReference type="InterPro" id="IPR001543">
    <property type="entry name" value="FliN-like_C"/>
</dbReference>
<sequence>MSESEAKDDEKTVTGEAAGESDGAAPHVERREGGEANRLRRAIFSVPIEVVVSVGSARPLLGDLLNMERGHLLPLDASLDDPVELRVKDRVIARGELTQLDNGREGIGVRITEIVDMSEIV</sequence>
<keyword evidence="4" id="KW-1003">Cell membrane</keyword>
<evidence type="ECO:0000256" key="7">
    <source>
        <dbReference type="ARBA" id="ARBA00023136"/>
    </source>
</evidence>
<evidence type="ECO:0000256" key="1">
    <source>
        <dbReference type="ARBA" id="ARBA00004413"/>
    </source>
</evidence>
<dbReference type="PANTHER" id="PTHR43484">
    <property type="match status" value="1"/>
</dbReference>
<evidence type="ECO:0000259" key="9">
    <source>
        <dbReference type="Pfam" id="PF01052"/>
    </source>
</evidence>